<evidence type="ECO:0000313" key="4">
    <source>
        <dbReference type="Proteomes" id="UP000000763"/>
    </source>
</evidence>
<evidence type="ECO:0000313" key="3">
    <source>
        <dbReference type="EMBL" id="BAD22156.1"/>
    </source>
</evidence>
<feature type="transmembrane region" description="Helical" evidence="2">
    <location>
        <begin position="83"/>
        <end position="104"/>
    </location>
</feature>
<proteinExistence type="predicted"/>
<feature type="region of interest" description="Disordered" evidence="1">
    <location>
        <begin position="44"/>
        <end position="76"/>
    </location>
</feature>
<dbReference type="AlphaFoldDB" id="Q6K5G9"/>
<organism evidence="3 4">
    <name type="scientific">Oryza sativa subsp. japonica</name>
    <name type="common">Rice</name>
    <dbReference type="NCBI Taxonomy" id="39947"/>
    <lineage>
        <taxon>Eukaryota</taxon>
        <taxon>Viridiplantae</taxon>
        <taxon>Streptophyta</taxon>
        <taxon>Embryophyta</taxon>
        <taxon>Tracheophyta</taxon>
        <taxon>Spermatophyta</taxon>
        <taxon>Magnoliopsida</taxon>
        <taxon>Liliopsida</taxon>
        <taxon>Poales</taxon>
        <taxon>Poaceae</taxon>
        <taxon>BOP clade</taxon>
        <taxon>Oryzoideae</taxon>
        <taxon>Oryzeae</taxon>
        <taxon>Oryzinae</taxon>
        <taxon>Oryza</taxon>
        <taxon>Oryza sativa</taxon>
    </lineage>
</organism>
<protein>
    <submittedName>
        <fullName evidence="3">Uncharacterized protein</fullName>
    </submittedName>
</protein>
<reference evidence="4" key="2">
    <citation type="journal article" date="2008" name="Nucleic Acids Res.">
        <title>The rice annotation project database (RAP-DB): 2008 update.</title>
        <authorList>
            <consortium name="The rice annotation project (RAP)"/>
        </authorList>
    </citation>
    <scope>GENOME REANNOTATION</scope>
    <source>
        <strain evidence="4">cv. Nipponbare</strain>
    </source>
</reference>
<keyword evidence="2" id="KW-0472">Membrane</keyword>
<feature type="compositionally biased region" description="Acidic residues" evidence="1">
    <location>
        <begin position="56"/>
        <end position="65"/>
    </location>
</feature>
<accession>Q6K5G9</accession>
<evidence type="ECO:0000256" key="2">
    <source>
        <dbReference type="SAM" id="Phobius"/>
    </source>
</evidence>
<dbReference type="Proteomes" id="UP000000763">
    <property type="component" value="Chromosome 2"/>
</dbReference>
<dbReference type="EMBL" id="AP005385">
    <property type="protein sequence ID" value="BAD22156.1"/>
    <property type="molecule type" value="Genomic_DNA"/>
</dbReference>
<gene>
    <name evidence="3" type="primary">OJ1791_B03.33</name>
</gene>
<name>Q6K5G9_ORYSJ</name>
<reference evidence="4" key="1">
    <citation type="journal article" date="2005" name="Nature">
        <title>The map-based sequence of the rice genome.</title>
        <authorList>
            <consortium name="International rice genome sequencing project (IRGSP)"/>
            <person name="Matsumoto T."/>
            <person name="Wu J."/>
            <person name="Kanamori H."/>
            <person name="Katayose Y."/>
            <person name="Fujisawa M."/>
            <person name="Namiki N."/>
            <person name="Mizuno H."/>
            <person name="Yamamoto K."/>
            <person name="Antonio B.A."/>
            <person name="Baba T."/>
            <person name="Sakata K."/>
            <person name="Nagamura Y."/>
            <person name="Aoki H."/>
            <person name="Arikawa K."/>
            <person name="Arita K."/>
            <person name="Bito T."/>
            <person name="Chiden Y."/>
            <person name="Fujitsuka N."/>
            <person name="Fukunaka R."/>
            <person name="Hamada M."/>
            <person name="Harada C."/>
            <person name="Hayashi A."/>
            <person name="Hijishita S."/>
            <person name="Honda M."/>
            <person name="Hosokawa S."/>
            <person name="Ichikawa Y."/>
            <person name="Idonuma A."/>
            <person name="Iijima M."/>
            <person name="Ikeda M."/>
            <person name="Ikeno M."/>
            <person name="Ito K."/>
            <person name="Ito S."/>
            <person name="Ito T."/>
            <person name="Ito Y."/>
            <person name="Ito Y."/>
            <person name="Iwabuchi A."/>
            <person name="Kamiya K."/>
            <person name="Karasawa W."/>
            <person name="Kurita K."/>
            <person name="Katagiri S."/>
            <person name="Kikuta A."/>
            <person name="Kobayashi H."/>
            <person name="Kobayashi N."/>
            <person name="Machita K."/>
            <person name="Maehara T."/>
            <person name="Masukawa M."/>
            <person name="Mizubayashi T."/>
            <person name="Mukai Y."/>
            <person name="Nagasaki H."/>
            <person name="Nagata Y."/>
            <person name="Naito S."/>
            <person name="Nakashima M."/>
            <person name="Nakama Y."/>
            <person name="Nakamichi Y."/>
            <person name="Nakamura M."/>
            <person name="Meguro A."/>
            <person name="Negishi M."/>
            <person name="Ohta I."/>
            <person name="Ohta T."/>
            <person name="Okamoto M."/>
            <person name="Ono N."/>
            <person name="Saji S."/>
            <person name="Sakaguchi M."/>
            <person name="Sakai K."/>
            <person name="Shibata M."/>
            <person name="Shimokawa T."/>
            <person name="Song J."/>
            <person name="Takazaki Y."/>
            <person name="Terasawa K."/>
            <person name="Tsugane M."/>
            <person name="Tsuji K."/>
            <person name="Ueda S."/>
            <person name="Waki K."/>
            <person name="Yamagata H."/>
            <person name="Yamamoto M."/>
            <person name="Yamamoto S."/>
            <person name="Yamane H."/>
            <person name="Yoshiki S."/>
            <person name="Yoshihara R."/>
            <person name="Yukawa K."/>
            <person name="Zhong H."/>
            <person name="Yano M."/>
            <person name="Yuan Q."/>
            <person name="Ouyang S."/>
            <person name="Liu J."/>
            <person name="Jones K.M."/>
            <person name="Gansberger K."/>
            <person name="Moffat K."/>
            <person name="Hill J."/>
            <person name="Bera J."/>
            <person name="Fadrosh D."/>
            <person name="Jin S."/>
            <person name="Johri S."/>
            <person name="Kim M."/>
            <person name="Overton L."/>
            <person name="Reardon M."/>
            <person name="Tsitrin T."/>
            <person name="Vuong H."/>
            <person name="Weaver B."/>
            <person name="Ciecko A."/>
            <person name="Tallon L."/>
            <person name="Jackson J."/>
            <person name="Pai G."/>
            <person name="Aken S.V."/>
            <person name="Utterback T."/>
            <person name="Reidmuller S."/>
            <person name="Feldblyum T."/>
            <person name="Hsiao J."/>
            <person name="Zismann V."/>
            <person name="Iobst S."/>
            <person name="de Vazeille A.R."/>
            <person name="Buell C.R."/>
            <person name="Ying K."/>
            <person name="Li Y."/>
            <person name="Lu T."/>
            <person name="Huang Y."/>
            <person name="Zhao Q."/>
            <person name="Feng Q."/>
            <person name="Zhang L."/>
            <person name="Zhu J."/>
            <person name="Weng Q."/>
            <person name="Mu J."/>
            <person name="Lu Y."/>
            <person name="Fan D."/>
            <person name="Liu Y."/>
            <person name="Guan J."/>
            <person name="Zhang Y."/>
            <person name="Yu S."/>
            <person name="Liu X."/>
            <person name="Zhang Y."/>
            <person name="Hong G."/>
            <person name="Han B."/>
            <person name="Choisne N."/>
            <person name="Demange N."/>
            <person name="Orjeda G."/>
            <person name="Samain S."/>
            <person name="Cattolico L."/>
            <person name="Pelletier E."/>
            <person name="Couloux A."/>
            <person name="Segurens B."/>
            <person name="Wincker P."/>
            <person name="D'Hont A."/>
            <person name="Scarpelli C."/>
            <person name="Weissenbach J."/>
            <person name="Salanoubat M."/>
            <person name="Quetier F."/>
            <person name="Yu Y."/>
            <person name="Kim H.R."/>
            <person name="Rambo T."/>
            <person name="Currie J."/>
            <person name="Collura K."/>
            <person name="Luo M."/>
            <person name="Yang T."/>
            <person name="Ammiraju J.S.S."/>
            <person name="Engler F."/>
            <person name="Soderlund C."/>
            <person name="Wing R.A."/>
            <person name="Palmer L.E."/>
            <person name="de la Bastide M."/>
            <person name="Spiegel L."/>
            <person name="Nascimento L."/>
            <person name="Zutavern T."/>
            <person name="O'Shaughnessy A."/>
            <person name="Dike S."/>
            <person name="Dedhia N."/>
            <person name="Preston R."/>
            <person name="Balija V."/>
            <person name="McCombie W.R."/>
            <person name="Chow T."/>
            <person name="Chen H."/>
            <person name="Chung M."/>
            <person name="Chen C."/>
            <person name="Shaw J."/>
            <person name="Wu H."/>
            <person name="Hsiao K."/>
            <person name="Chao Y."/>
            <person name="Chu M."/>
            <person name="Cheng C."/>
            <person name="Hour A."/>
            <person name="Lee P."/>
            <person name="Lin S."/>
            <person name="Lin Y."/>
            <person name="Liou J."/>
            <person name="Liu S."/>
            <person name="Hsing Y."/>
            <person name="Raghuvanshi S."/>
            <person name="Mohanty A."/>
            <person name="Bharti A.K."/>
            <person name="Gaur A."/>
            <person name="Gupta V."/>
            <person name="Kumar D."/>
            <person name="Ravi V."/>
            <person name="Vij S."/>
            <person name="Kapur A."/>
            <person name="Khurana P."/>
            <person name="Khurana P."/>
            <person name="Khurana J.P."/>
            <person name="Tyagi A.K."/>
            <person name="Gaikwad K."/>
            <person name="Singh A."/>
            <person name="Dalal V."/>
            <person name="Srivastava S."/>
            <person name="Dixit A."/>
            <person name="Pal A.K."/>
            <person name="Ghazi I.A."/>
            <person name="Yadav M."/>
            <person name="Pandit A."/>
            <person name="Bhargava A."/>
            <person name="Sureshbabu K."/>
            <person name="Batra K."/>
            <person name="Sharma T.R."/>
            <person name="Mohapatra T."/>
            <person name="Singh N.K."/>
            <person name="Messing J."/>
            <person name="Nelson A.B."/>
            <person name="Fuks G."/>
            <person name="Kavchok S."/>
            <person name="Keizer G."/>
            <person name="Linton E."/>
            <person name="Llaca V."/>
            <person name="Song R."/>
            <person name="Tanyolac B."/>
            <person name="Young S."/>
            <person name="Ho-Il K."/>
            <person name="Hahn J.H."/>
            <person name="Sangsakoo G."/>
            <person name="Vanavichit A."/>
            <person name="de Mattos Luiz.A.T."/>
            <person name="Zimmer P.D."/>
            <person name="Malone G."/>
            <person name="Dellagostin O."/>
            <person name="de Oliveira A.C."/>
            <person name="Bevan M."/>
            <person name="Bancroft I."/>
            <person name="Minx P."/>
            <person name="Cordum H."/>
            <person name="Wilson R."/>
            <person name="Cheng Z."/>
            <person name="Jin W."/>
            <person name="Jiang J."/>
            <person name="Leong S.A."/>
            <person name="Iwama H."/>
            <person name="Gojobori T."/>
            <person name="Itoh T."/>
            <person name="Niimura Y."/>
            <person name="Fujii Y."/>
            <person name="Habara T."/>
            <person name="Sakai H."/>
            <person name="Sato Y."/>
            <person name="Wilson G."/>
            <person name="Kumar K."/>
            <person name="McCouch S."/>
            <person name="Juretic N."/>
            <person name="Hoen D."/>
            <person name="Wright S."/>
            <person name="Bruskiewich R."/>
            <person name="Bureau T."/>
            <person name="Miyao A."/>
            <person name="Hirochika H."/>
            <person name="Nishikawa T."/>
            <person name="Kadowaki K."/>
            <person name="Sugiura M."/>
            <person name="Burr B."/>
            <person name="Sasaki T."/>
        </authorList>
    </citation>
    <scope>NUCLEOTIDE SEQUENCE [LARGE SCALE GENOMIC DNA]</scope>
    <source>
        <strain evidence="4">cv. Nipponbare</strain>
    </source>
</reference>
<keyword evidence="2" id="KW-1133">Transmembrane helix</keyword>
<keyword evidence="2" id="KW-0812">Transmembrane</keyword>
<feature type="transmembrane region" description="Helical" evidence="2">
    <location>
        <begin position="110"/>
        <end position="131"/>
    </location>
</feature>
<sequence length="132" mass="13852">MEAAAPAMLAPSSLGRRQHGITEYLFQSNVPASNQPANTVENISSTADLEPRQMDPEEIAFGEEPEPPHADGRGGGAATTRAAFLLMVSGATMIIAAVGASAGAGDRVPWPRLLAELLIWLVGCITLFAPWL</sequence>
<evidence type="ECO:0000256" key="1">
    <source>
        <dbReference type="SAM" id="MobiDB-lite"/>
    </source>
</evidence>